<sequence length="449" mass="49336">MQQFYSRWKQLTSGSVSRQIFGAIVIVGLSTVLVKFAAFIKDAVVAWRFGTGNELDAFLIALLVPAFIITVISESLNAALIPTYIQVREQQGKVAAQQLFSSAMIWGIGLLVLTSIGMVATAPIYLGWIAQGFEPAKLQMTLQLLWVITPSVLLSGIITLWSAVLNAGERFVLAALCPVLTPIMSIFMMIAFPQWGIFAFAAGVVLGELLEVVFLGTALRRQELSLYPSWHGLDQNLRQVIGQYLPMVAGALLFSSANFIDQTMAAMMLPGSVAALNYGNRLTAVLVGLSTTAISAAVIPYFSKMIAHENWRGVRHTLRQYLGLIFAITIPLTGILLIGSELIIRLLFQRGAFIASDTDLVAQIQICFALQIPFYVANILVVRLISSMRLNQILLWTSGFSPLLNIIFNYLFVSYFGIKGIALSTSCIYLLTFLATFSFMQHKLEKIAD</sequence>
<dbReference type="GO" id="GO:0009252">
    <property type="term" value="P:peptidoglycan biosynthetic process"/>
    <property type="evidence" value="ECO:0007669"/>
    <property type="project" value="UniProtKB-KW"/>
</dbReference>
<protein>
    <submittedName>
        <fullName evidence="9">Virulence factor MviN</fullName>
    </submittedName>
</protein>
<keyword evidence="3 8" id="KW-0812">Transmembrane</keyword>
<feature type="transmembrane region" description="Helical" evidence="8">
    <location>
        <begin position="360"/>
        <end position="381"/>
    </location>
</feature>
<name>A0A928VMQ6_9CYAN</name>
<organism evidence="9 10">
    <name type="scientific">Romeriopsis navalis LEGE 11480</name>
    <dbReference type="NCBI Taxonomy" id="2777977"/>
    <lineage>
        <taxon>Bacteria</taxon>
        <taxon>Bacillati</taxon>
        <taxon>Cyanobacteriota</taxon>
        <taxon>Cyanophyceae</taxon>
        <taxon>Leptolyngbyales</taxon>
        <taxon>Leptolyngbyaceae</taxon>
        <taxon>Romeriopsis</taxon>
        <taxon>Romeriopsis navalis</taxon>
    </lineage>
</organism>
<proteinExistence type="predicted"/>
<keyword evidence="10" id="KW-1185">Reference proteome</keyword>
<feature type="transmembrane region" description="Helical" evidence="8">
    <location>
        <begin position="20"/>
        <end position="40"/>
    </location>
</feature>
<feature type="transmembrane region" description="Helical" evidence="8">
    <location>
        <begin position="171"/>
        <end position="191"/>
    </location>
</feature>
<dbReference type="PANTHER" id="PTHR43486">
    <property type="entry name" value="LIPID II FLIPPASE MURJ-RELATED"/>
    <property type="match status" value="1"/>
</dbReference>
<evidence type="ECO:0000313" key="10">
    <source>
        <dbReference type="Proteomes" id="UP000625316"/>
    </source>
</evidence>
<evidence type="ECO:0000256" key="5">
    <source>
        <dbReference type="ARBA" id="ARBA00022984"/>
    </source>
</evidence>
<dbReference type="PANTHER" id="PTHR43486:SF1">
    <property type="entry name" value="LIPID II FLIPPASE MURJ-RELATED"/>
    <property type="match status" value="1"/>
</dbReference>
<feature type="transmembrane region" description="Helical" evidence="8">
    <location>
        <begin position="60"/>
        <end position="85"/>
    </location>
</feature>
<dbReference type="PRINTS" id="PR01806">
    <property type="entry name" value="VIRFACTRMVIN"/>
</dbReference>
<evidence type="ECO:0000256" key="3">
    <source>
        <dbReference type="ARBA" id="ARBA00022692"/>
    </source>
</evidence>
<evidence type="ECO:0000313" key="9">
    <source>
        <dbReference type="EMBL" id="MBE9028704.1"/>
    </source>
</evidence>
<keyword evidence="5" id="KW-0573">Peptidoglycan synthesis</keyword>
<dbReference type="GO" id="GO:0008360">
    <property type="term" value="P:regulation of cell shape"/>
    <property type="evidence" value="ECO:0007669"/>
    <property type="project" value="UniProtKB-KW"/>
</dbReference>
<evidence type="ECO:0000256" key="8">
    <source>
        <dbReference type="SAM" id="Phobius"/>
    </source>
</evidence>
<feature type="transmembrane region" description="Helical" evidence="8">
    <location>
        <begin position="240"/>
        <end position="260"/>
    </location>
</feature>
<feature type="transmembrane region" description="Helical" evidence="8">
    <location>
        <begin position="280"/>
        <end position="302"/>
    </location>
</feature>
<accession>A0A928VMQ6</accession>
<dbReference type="AlphaFoldDB" id="A0A928VMQ6"/>
<feature type="transmembrane region" description="Helical" evidence="8">
    <location>
        <begin position="142"/>
        <end position="164"/>
    </location>
</feature>
<feature type="transmembrane region" description="Helical" evidence="8">
    <location>
        <begin position="105"/>
        <end position="130"/>
    </location>
</feature>
<reference evidence="9" key="1">
    <citation type="submission" date="2020-10" db="EMBL/GenBank/DDBJ databases">
        <authorList>
            <person name="Castelo-Branco R."/>
            <person name="Eusebio N."/>
            <person name="Adriana R."/>
            <person name="Vieira A."/>
            <person name="Brugerolle De Fraissinette N."/>
            <person name="Rezende De Castro R."/>
            <person name="Schneider M.P."/>
            <person name="Vasconcelos V."/>
            <person name="Leao P.N."/>
        </authorList>
    </citation>
    <scope>NUCLEOTIDE SEQUENCE</scope>
    <source>
        <strain evidence="9">LEGE 11480</strain>
    </source>
</reference>
<dbReference type="GO" id="GO:0005886">
    <property type="term" value="C:plasma membrane"/>
    <property type="evidence" value="ECO:0007669"/>
    <property type="project" value="UniProtKB-SubCell"/>
</dbReference>
<dbReference type="Pfam" id="PF03023">
    <property type="entry name" value="MurJ"/>
    <property type="match status" value="1"/>
</dbReference>
<evidence type="ECO:0000256" key="7">
    <source>
        <dbReference type="ARBA" id="ARBA00023136"/>
    </source>
</evidence>
<dbReference type="InterPro" id="IPR004268">
    <property type="entry name" value="MurJ"/>
</dbReference>
<evidence type="ECO:0000256" key="4">
    <source>
        <dbReference type="ARBA" id="ARBA00022960"/>
    </source>
</evidence>
<keyword evidence="7 8" id="KW-0472">Membrane</keyword>
<keyword evidence="4" id="KW-0133">Cell shape</keyword>
<feature type="transmembrane region" description="Helical" evidence="8">
    <location>
        <begin position="393"/>
        <end position="412"/>
    </location>
</feature>
<feature type="transmembrane region" description="Helical" evidence="8">
    <location>
        <begin position="322"/>
        <end position="348"/>
    </location>
</feature>
<comment type="caution">
    <text evidence="9">The sequence shown here is derived from an EMBL/GenBank/DDBJ whole genome shotgun (WGS) entry which is preliminary data.</text>
</comment>
<evidence type="ECO:0000256" key="2">
    <source>
        <dbReference type="ARBA" id="ARBA00022475"/>
    </source>
</evidence>
<dbReference type="EMBL" id="JADEXQ010000006">
    <property type="protein sequence ID" value="MBE9028704.1"/>
    <property type="molecule type" value="Genomic_DNA"/>
</dbReference>
<evidence type="ECO:0000256" key="6">
    <source>
        <dbReference type="ARBA" id="ARBA00022989"/>
    </source>
</evidence>
<dbReference type="Proteomes" id="UP000625316">
    <property type="component" value="Unassembled WGS sequence"/>
</dbReference>
<keyword evidence="2" id="KW-1003">Cell membrane</keyword>
<feature type="transmembrane region" description="Helical" evidence="8">
    <location>
        <begin position="418"/>
        <end position="440"/>
    </location>
</feature>
<evidence type="ECO:0000256" key="1">
    <source>
        <dbReference type="ARBA" id="ARBA00004651"/>
    </source>
</evidence>
<feature type="transmembrane region" description="Helical" evidence="8">
    <location>
        <begin position="197"/>
        <end position="219"/>
    </location>
</feature>
<gene>
    <name evidence="9" type="ORF">IQ266_02890</name>
</gene>
<keyword evidence="6 8" id="KW-1133">Transmembrane helix</keyword>
<comment type="subcellular location">
    <subcellularLocation>
        <location evidence="1">Cell membrane</location>
        <topology evidence="1">Multi-pass membrane protein</topology>
    </subcellularLocation>
</comment>